<reference evidence="2 3" key="1">
    <citation type="journal article" date="2006" name="Int. J. Syst. Evol. Microbiol.">
        <title>Costertonia aggregata gen. nov., sp. nov., a mesophilic marine bacterium of the family Flavobacteriaceae, isolated from a mature biofilm.</title>
        <authorList>
            <person name="Kwon K.K."/>
            <person name="Lee Y.K."/>
            <person name="Lee H.K."/>
        </authorList>
    </citation>
    <scope>NUCLEOTIDE SEQUENCE [LARGE SCALE GENOMIC DNA]</scope>
    <source>
        <strain evidence="2 3">KCCM 42265</strain>
    </source>
</reference>
<dbReference type="Proteomes" id="UP000509302">
    <property type="component" value="Chromosome"/>
</dbReference>
<feature type="transmembrane region" description="Helical" evidence="1">
    <location>
        <begin position="12"/>
        <end position="32"/>
    </location>
</feature>
<name>A0A7H9AML8_9FLAO</name>
<dbReference type="Pfam" id="PF14329">
    <property type="entry name" value="DUF4386"/>
    <property type="match status" value="1"/>
</dbReference>
<dbReference type="RefSeq" id="WP_179241035.1">
    <property type="nucleotide sequence ID" value="NZ_CP058595.1"/>
</dbReference>
<dbReference type="InterPro" id="IPR025495">
    <property type="entry name" value="DUF4386"/>
</dbReference>
<evidence type="ECO:0000313" key="2">
    <source>
        <dbReference type="EMBL" id="QLG44702.1"/>
    </source>
</evidence>
<protein>
    <submittedName>
        <fullName evidence="2">DUF4386 domain-containing protein</fullName>
    </submittedName>
</protein>
<feature type="transmembrane region" description="Helical" evidence="1">
    <location>
        <begin position="148"/>
        <end position="165"/>
    </location>
</feature>
<keyword evidence="3" id="KW-1185">Reference proteome</keyword>
<keyword evidence="1" id="KW-0472">Membrane</keyword>
<gene>
    <name evidence="2" type="ORF">HYG79_04855</name>
</gene>
<accession>A0A7H9AML8</accession>
<feature type="transmembrane region" description="Helical" evidence="1">
    <location>
        <begin position="172"/>
        <end position="194"/>
    </location>
</feature>
<organism evidence="2 3">
    <name type="scientific">Costertonia aggregata</name>
    <dbReference type="NCBI Taxonomy" id="343403"/>
    <lineage>
        <taxon>Bacteria</taxon>
        <taxon>Pseudomonadati</taxon>
        <taxon>Bacteroidota</taxon>
        <taxon>Flavobacteriia</taxon>
        <taxon>Flavobacteriales</taxon>
        <taxon>Flavobacteriaceae</taxon>
        <taxon>Costertonia</taxon>
    </lineage>
</organism>
<feature type="transmembrane region" description="Helical" evidence="1">
    <location>
        <begin position="59"/>
        <end position="82"/>
    </location>
</feature>
<dbReference type="KEGG" id="cagg:HYG79_04855"/>
<keyword evidence="1" id="KW-1133">Transmembrane helix</keyword>
<proteinExistence type="predicted"/>
<evidence type="ECO:0000313" key="3">
    <source>
        <dbReference type="Proteomes" id="UP000509302"/>
    </source>
</evidence>
<evidence type="ECO:0000256" key="1">
    <source>
        <dbReference type="SAM" id="Phobius"/>
    </source>
</evidence>
<feature type="transmembrane region" description="Helical" evidence="1">
    <location>
        <begin position="206"/>
        <end position="225"/>
    </location>
</feature>
<sequence>MDKEKAARNKTARLGGLLYLLLVICGLVYLVYVPSQLIVWDNAETTLVNIQKSEGLFKIGILVAICSFIIFMLLPLALYRLLSQVNKKVAFLMVLFAVVSVPISFVNILNKFTILDLVQKSKGSGIIDVIPADQVLFHLEQYSNGLEVLQVFWGLWLLPFGYLVYKSGFLPKLLGVLLMAGCFGYLVTFTGGFLVEDFSKTTLSSIIGIPAALGEIGIALWLLIFGTNNIGYKKN</sequence>
<feature type="transmembrane region" description="Helical" evidence="1">
    <location>
        <begin position="89"/>
        <end position="109"/>
    </location>
</feature>
<keyword evidence="1" id="KW-0812">Transmembrane</keyword>
<dbReference type="EMBL" id="CP058595">
    <property type="protein sequence ID" value="QLG44702.1"/>
    <property type="molecule type" value="Genomic_DNA"/>
</dbReference>
<dbReference type="AlphaFoldDB" id="A0A7H9AML8"/>